<organism evidence="3 4">
    <name type="scientific">Triticum urartu</name>
    <name type="common">Red wild einkorn</name>
    <name type="synonym">Crithodium urartu</name>
    <dbReference type="NCBI Taxonomy" id="4572"/>
    <lineage>
        <taxon>Eukaryota</taxon>
        <taxon>Viridiplantae</taxon>
        <taxon>Streptophyta</taxon>
        <taxon>Embryophyta</taxon>
        <taxon>Tracheophyta</taxon>
        <taxon>Spermatophyta</taxon>
        <taxon>Magnoliopsida</taxon>
        <taxon>Liliopsida</taxon>
        <taxon>Poales</taxon>
        <taxon>Poaceae</taxon>
        <taxon>BOP clade</taxon>
        <taxon>Pooideae</taxon>
        <taxon>Triticodae</taxon>
        <taxon>Triticeae</taxon>
        <taxon>Triticinae</taxon>
        <taxon>Triticum</taxon>
    </lineage>
</organism>
<sequence>MLDLQGTRVKILLNEVFDLFNLRYLGLRYTDLEILQEIVGRLRNLEVLDAAHSKLTYLPNRVVELKKLRYLYAFPTSDHKLEVYVGSRRPLVYNAWQDCGLFSPLSRLQSFCMKLEL</sequence>
<evidence type="ECO:0000259" key="2">
    <source>
        <dbReference type="Pfam" id="PF23598"/>
    </source>
</evidence>
<reference evidence="4" key="1">
    <citation type="journal article" date="2013" name="Nature">
        <title>Draft genome of the wheat A-genome progenitor Triticum urartu.</title>
        <authorList>
            <person name="Ling H.Q."/>
            <person name="Zhao S."/>
            <person name="Liu D."/>
            <person name="Wang J."/>
            <person name="Sun H."/>
            <person name="Zhang C."/>
            <person name="Fan H."/>
            <person name="Li D."/>
            <person name="Dong L."/>
            <person name="Tao Y."/>
            <person name="Gao C."/>
            <person name="Wu H."/>
            <person name="Li Y."/>
            <person name="Cui Y."/>
            <person name="Guo X."/>
            <person name="Zheng S."/>
            <person name="Wang B."/>
            <person name="Yu K."/>
            <person name="Liang Q."/>
            <person name="Yang W."/>
            <person name="Lou X."/>
            <person name="Chen J."/>
            <person name="Feng M."/>
            <person name="Jian J."/>
            <person name="Zhang X."/>
            <person name="Luo G."/>
            <person name="Jiang Y."/>
            <person name="Liu J."/>
            <person name="Wang Z."/>
            <person name="Sha Y."/>
            <person name="Zhang B."/>
            <person name="Wu H."/>
            <person name="Tang D."/>
            <person name="Shen Q."/>
            <person name="Xue P."/>
            <person name="Zou S."/>
            <person name="Wang X."/>
            <person name="Liu X."/>
            <person name="Wang F."/>
            <person name="Yang Y."/>
            <person name="An X."/>
            <person name="Dong Z."/>
            <person name="Zhang K."/>
            <person name="Zhang X."/>
            <person name="Luo M.C."/>
            <person name="Dvorak J."/>
            <person name="Tong Y."/>
            <person name="Wang J."/>
            <person name="Yang H."/>
            <person name="Li Z."/>
            <person name="Wang D."/>
            <person name="Zhang A."/>
            <person name="Wang J."/>
        </authorList>
    </citation>
    <scope>NUCLEOTIDE SEQUENCE</scope>
    <source>
        <strain evidence="4">cv. G1812</strain>
    </source>
</reference>
<dbReference type="Gene3D" id="3.80.10.10">
    <property type="entry name" value="Ribonuclease Inhibitor"/>
    <property type="match status" value="1"/>
</dbReference>
<protein>
    <recommendedName>
        <fullName evidence="2">Disease resistance R13L4/SHOC-2-like LRR domain-containing protein</fullName>
    </recommendedName>
</protein>
<evidence type="ECO:0000256" key="1">
    <source>
        <dbReference type="ARBA" id="ARBA00022737"/>
    </source>
</evidence>
<dbReference type="PANTHER" id="PTHR47186:SF23">
    <property type="entry name" value="NB-ARC DOMAIN-CONTAINING PROTEIN"/>
    <property type="match status" value="1"/>
</dbReference>
<reference evidence="3" key="3">
    <citation type="submission" date="2022-06" db="UniProtKB">
        <authorList>
            <consortium name="EnsemblPlants"/>
        </authorList>
    </citation>
    <scope>IDENTIFICATION</scope>
</reference>
<dbReference type="PANTHER" id="PTHR47186">
    <property type="entry name" value="LEUCINE-RICH REPEAT-CONTAINING PROTEIN 57"/>
    <property type="match status" value="1"/>
</dbReference>
<dbReference type="InterPro" id="IPR032675">
    <property type="entry name" value="LRR_dom_sf"/>
</dbReference>
<dbReference type="Gramene" id="TuG1812G0100000241.01.T01">
    <property type="protein sequence ID" value="TuG1812G0100000241.01.T01.cds401049"/>
    <property type="gene ID" value="TuG1812G0100000241.01"/>
</dbReference>
<dbReference type="SUPFAM" id="SSF52047">
    <property type="entry name" value="RNI-like"/>
    <property type="match status" value="1"/>
</dbReference>
<dbReference type="Pfam" id="PF23598">
    <property type="entry name" value="LRR_14"/>
    <property type="match status" value="1"/>
</dbReference>
<keyword evidence="4" id="KW-1185">Reference proteome</keyword>
<accession>A0A8R7JXL5</accession>
<name>A0A8R7JXL5_TRIUA</name>
<dbReference type="InterPro" id="IPR055414">
    <property type="entry name" value="LRR_R13L4/SHOC2-like"/>
</dbReference>
<feature type="domain" description="Disease resistance R13L4/SHOC-2-like LRR" evidence="2">
    <location>
        <begin position="2"/>
        <end position="73"/>
    </location>
</feature>
<evidence type="ECO:0000313" key="4">
    <source>
        <dbReference type="Proteomes" id="UP000015106"/>
    </source>
</evidence>
<keyword evidence="1" id="KW-0677">Repeat</keyword>
<dbReference type="Proteomes" id="UP000015106">
    <property type="component" value="Chromosome 1"/>
</dbReference>
<reference evidence="3" key="2">
    <citation type="submission" date="2018-03" db="EMBL/GenBank/DDBJ databases">
        <title>The Triticum urartu genome reveals the dynamic nature of wheat genome evolution.</title>
        <authorList>
            <person name="Ling H."/>
            <person name="Ma B."/>
            <person name="Shi X."/>
            <person name="Liu H."/>
            <person name="Dong L."/>
            <person name="Sun H."/>
            <person name="Cao Y."/>
            <person name="Gao Q."/>
            <person name="Zheng S."/>
            <person name="Li Y."/>
            <person name="Yu Y."/>
            <person name="Du H."/>
            <person name="Qi M."/>
            <person name="Li Y."/>
            <person name="Yu H."/>
            <person name="Cui Y."/>
            <person name="Wang N."/>
            <person name="Chen C."/>
            <person name="Wu H."/>
            <person name="Zhao Y."/>
            <person name="Zhang J."/>
            <person name="Li Y."/>
            <person name="Zhou W."/>
            <person name="Zhang B."/>
            <person name="Hu W."/>
            <person name="Eijk M."/>
            <person name="Tang J."/>
            <person name="Witsenboer H."/>
            <person name="Zhao S."/>
            <person name="Li Z."/>
            <person name="Zhang A."/>
            <person name="Wang D."/>
            <person name="Liang C."/>
        </authorList>
    </citation>
    <scope>NUCLEOTIDE SEQUENCE [LARGE SCALE GENOMIC DNA]</scope>
    <source>
        <strain evidence="3">cv. G1812</strain>
    </source>
</reference>
<dbReference type="AlphaFoldDB" id="A0A8R7JXL5"/>
<evidence type="ECO:0000313" key="3">
    <source>
        <dbReference type="EnsemblPlants" id="TuG1812G0100000241.01.T01.cds401049"/>
    </source>
</evidence>
<proteinExistence type="predicted"/>
<dbReference type="EnsemblPlants" id="TuG1812G0100000241.01.T01">
    <property type="protein sequence ID" value="TuG1812G0100000241.01.T01.cds401049"/>
    <property type="gene ID" value="TuG1812G0100000241.01"/>
</dbReference>